<keyword evidence="5" id="KW-0812">Transmembrane</keyword>
<dbReference type="GO" id="GO:0004168">
    <property type="term" value="F:dolichol kinase activity"/>
    <property type="evidence" value="ECO:0007669"/>
    <property type="project" value="UniProtKB-EC"/>
</dbReference>
<organism evidence="10 11">
    <name type="scientific">Hydnum rufescens UP504</name>
    <dbReference type="NCBI Taxonomy" id="1448309"/>
    <lineage>
        <taxon>Eukaryota</taxon>
        <taxon>Fungi</taxon>
        <taxon>Dikarya</taxon>
        <taxon>Basidiomycota</taxon>
        <taxon>Agaricomycotina</taxon>
        <taxon>Agaricomycetes</taxon>
        <taxon>Cantharellales</taxon>
        <taxon>Hydnaceae</taxon>
        <taxon>Hydnum</taxon>
    </lineage>
</organism>
<comment type="similarity">
    <text evidence="2">Belongs to the polyprenol kinase family.</text>
</comment>
<evidence type="ECO:0000256" key="2">
    <source>
        <dbReference type="ARBA" id="ARBA00010794"/>
    </source>
</evidence>
<proteinExistence type="inferred from homology"/>
<gene>
    <name evidence="10" type="ORF">BS47DRAFT_346898</name>
</gene>
<dbReference type="GO" id="GO:0043048">
    <property type="term" value="P:dolichyl monophosphate biosynthetic process"/>
    <property type="evidence" value="ECO:0007669"/>
    <property type="project" value="TreeGrafter"/>
</dbReference>
<keyword evidence="6" id="KW-0418">Kinase</keyword>
<dbReference type="GO" id="GO:0005789">
    <property type="term" value="C:endoplasmic reticulum membrane"/>
    <property type="evidence" value="ECO:0007669"/>
    <property type="project" value="UniProtKB-SubCell"/>
</dbReference>
<dbReference type="EC" id="2.7.1.108" evidence="3"/>
<evidence type="ECO:0000256" key="6">
    <source>
        <dbReference type="ARBA" id="ARBA00022777"/>
    </source>
</evidence>
<keyword evidence="8" id="KW-1133">Transmembrane helix</keyword>
<reference evidence="10" key="1">
    <citation type="journal article" date="2020" name="Nat. Commun.">
        <title>Large-scale genome sequencing of mycorrhizal fungi provides insights into the early evolution of symbiotic traits.</title>
        <authorList>
            <person name="Miyauchi S."/>
            <person name="Kiss E."/>
            <person name="Kuo A."/>
            <person name="Drula E."/>
            <person name="Kohler A."/>
            <person name="Sanchez-Garcia M."/>
            <person name="Morin E."/>
            <person name="Andreopoulos B."/>
            <person name="Barry K.W."/>
            <person name="Bonito G."/>
            <person name="Buee M."/>
            <person name="Carver A."/>
            <person name="Chen C."/>
            <person name="Cichocki N."/>
            <person name="Clum A."/>
            <person name="Culley D."/>
            <person name="Crous P.W."/>
            <person name="Fauchery L."/>
            <person name="Girlanda M."/>
            <person name="Hayes R.D."/>
            <person name="Keri Z."/>
            <person name="LaButti K."/>
            <person name="Lipzen A."/>
            <person name="Lombard V."/>
            <person name="Magnuson J."/>
            <person name="Maillard F."/>
            <person name="Murat C."/>
            <person name="Nolan M."/>
            <person name="Ohm R.A."/>
            <person name="Pangilinan J."/>
            <person name="Pereira M.F."/>
            <person name="Perotto S."/>
            <person name="Peter M."/>
            <person name="Pfister S."/>
            <person name="Riley R."/>
            <person name="Sitrit Y."/>
            <person name="Stielow J.B."/>
            <person name="Szollosi G."/>
            <person name="Zifcakova L."/>
            <person name="Stursova M."/>
            <person name="Spatafora J.W."/>
            <person name="Tedersoo L."/>
            <person name="Vaario L.M."/>
            <person name="Yamada A."/>
            <person name="Yan M."/>
            <person name="Wang P."/>
            <person name="Xu J."/>
            <person name="Bruns T."/>
            <person name="Baldrian P."/>
            <person name="Vilgalys R."/>
            <person name="Dunand C."/>
            <person name="Henrissat B."/>
            <person name="Grigoriev I.V."/>
            <person name="Hibbett D."/>
            <person name="Nagy L.G."/>
            <person name="Martin F.M."/>
        </authorList>
    </citation>
    <scope>NUCLEOTIDE SEQUENCE</scope>
    <source>
        <strain evidence="10">UP504</strain>
    </source>
</reference>
<sequence length="147" mass="16380">MCRISRCIPLAWRAVHRFLSEFLDEKDSGSVILTGYAGPLWLESPSRLWDFAGVLVLGVVGKVPIETFKSNPSLEASVAGKCFGRHPCSYASGKTIEGSAAFAMSVFLCALLLQLCRVVEPFSVWCYFCAHAPRRYWRHSACRATTW</sequence>
<evidence type="ECO:0000256" key="8">
    <source>
        <dbReference type="ARBA" id="ARBA00022989"/>
    </source>
</evidence>
<evidence type="ECO:0000256" key="4">
    <source>
        <dbReference type="ARBA" id="ARBA00022679"/>
    </source>
</evidence>
<keyword evidence="7" id="KW-0256">Endoplasmic reticulum</keyword>
<evidence type="ECO:0000256" key="9">
    <source>
        <dbReference type="ARBA" id="ARBA00023136"/>
    </source>
</evidence>
<dbReference type="Proteomes" id="UP000886523">
    <property type="component" value="Unassembled WGS sequence"/>
</dbReference>
<keyword evidence="11" id="KW-1185">Reference proteome</keyword>
<evidence type="ECO:0000256" key="3">
    <source>
        <dbReference type="ARBA" id="ARBA00012132"/>
    </source>
</evidence>
<keyword evidence="4" id="KW-0808">Transferase</keyword>
<dbReference type="PANTHER" id="PTHR13205">
    <property type="entry name" value="TRANSMEMBRANE PROTEIN 15-RELATED"/>
    <property type="match status" value="1"/>
</dbReference>
<dbReference type="AlphaFoldDB" id="A0A9P6AK25"/>
<accession>A0A9P6AK25</accession>
<evidence type="ECO:0000256" key="5">
    <source>
        <dbReference type="ARBA" id="ARBA00022692"/>
    </source>
</evidence>
<evidence type="ECO:0000313" key="10">
    <source>
        <dbReference type="EMBL" id="KAF9507178.1"/>
    </source>
</evidence>
<comment type="caution">
    <text evidence="10">The sequence shown here is derived from an EMBL/GenBank/DDBJ whole genome shotgun (WGS) entry which is preliminary data.</text>
</comment>
<evidence type="ECO:0000256" key="7">
    <source>
        <dbReference type="ARBA" id="ARBA00022824"/>
    </source>
</evidence>
<dbReference type="OrthoDB" id="377083at2759"/>
<evidence type="ECO:0000313" key="11">
    <source>
        <dbReference type="Proteomes" id="UP000886523"/>
    </source>
</evidence>
<keyword evidence="9" id="KW-0472">Membrane</keyword>
<dbReference type="EMBL" id="MU129089">
    <property type="protein sequence ID" value="KAF9507178.1"/>
    <property type="molecule type" value="Genomic_DNA"/>
</dbReference>
<dbReference type="PANTHER" id="PTHR13205:SF15">
    <property type="entry name" value="DOLICHOL KINASE"/>
    <property type="match status" value="1"/>
</dbReference>
<comment type="subcellular location">
    <subcellularLocation>
        <location evidence="1">Endoplasmic reticulum membrane</location>
        <topology evidence="1">Multi-pass membrane protein</topology>
    </subcellularLocation>
</comment>
<protein>
    <recommendedName>
        <fullName evidence="3">dolichol kinase</fullName>
        <ecNumber evidence="3">2.7.1.108</ecNumber>
    </recommendedName>
</protein>
<dbReference type="InterPro" id="IPR032974">
    <property type="entry name" value="Polypren_kinase"/>
</dbReference>
<name>A0A9P6AK25_9AGAM</name>
<evidence type="ECO:0000256" key="1">
    <source>
        <dbReference type="ARBA" id="ARBA00004477"/>
    </source>
</evidence>